<evidence type="ECO:0000313" key="2">
    <source>
        <dbReference type="Proteomes" id="UP000199643"/>
    </source>
</evidence>
<evidence type="ECO:0000313" key="1">
    <source>
        <dbReference type="EMBL" id="SDG77489.1"/>
    </source>
</evidence>
<dbReference type="AlphaFoldDB" id="A0A1G7WZX9"/>
<keyword evidence="2" id="KW-1185">Reference proteome</keyword>
<organism evidence="1 2">
    <name type="scientific">Pedobacter terrae</name>
    <dbReference type="NCBI Taxonomy" id="405671"/>
    <lineage>
        <taxon>Bacteria</taxon>
        <taxon>Pseudomonadati</taxon>
        <taxon>Bacteroidota</taxon>
        <taxon>Sphingobacteriia</taxon>
        <taxon>Sphingobacteriales</taxon>
        <taxon>Sphingobacteriaceae</taxon>
        <taxon>Pedobacter</taxon>
    </lineage>
</organism>
<name>A0A1G7WZX9_9SPHI</name>
<protein>
    <submittedName>
        <fullName evidence="1">Uncharacterized protein</fullName>
    </submittedName>
</protein>
<reference evidence="2" key="1">
    <citation type="submission" date="2016-10" db="EMBL/GenBank/DDBJ databases">
        <authorList>
            <person name="Varghese N."/>
            <person name="Submissions S."/>
        </authorList>
    </citation>
    <scope>NUCLEOTIDE SEQUENCE [LARGE SCALE GENOMIC DNA]</scope>
    <source>
        <strain evidence="2">DSM 17933</strain>
    </source>
</reference>
<dbReference type="Proteomes" id="UP000199643">
    <property type="component" value="Unassembled WGS sequence"/>
</dbReference>
<sequence length="39" mass="4553">HIMSYISLYQFLNNPEKLNIGRRDNSGLKRGALEIDFKT</sequence>
<dbReference type="EMBL" id="FNCH01000011">
    <property type="protein sequence ID" value="SDG77489.1"/>
    <property type="molecule type" value="Genomic_DNA"/>
</dbReference>
<feature type="non-terminal residue" evidence="1">
    <location>
        <position position="1"/>
    </location>
</feature>
<accession>A0A1G7WZX9</accession>
<gene>
    <name evidence="1" type="ORF">SAMN05421827_1111</name>
</gene>
<proteinExistence type="predicted"/>